<feature type="transmembrane region" description="Helical" evidence="6">
    <location>
        <begin position="62"/>
        <end position="82"/>
    </location>
</feature>
<dbReference type="NCBIfam" id="NF003194">
    <property type="entry name" value="PRK04164.1-5"/>
    <property type="match status" value="1"/>
</dbReference>
<evidence type="ECO:0000259" key="8">
    <source>
        <dbReference type="Pfam" id="PF18955"/>
    </source>
</evidence>
<name>A0ABW4NNC1_9LACT</name>
<dbReference type="PANTHER" id="PTHR40060:SF1">
    <property type="entry name" value="UPF0316 PROTEIN YEBE"/>
    <property type="match status" value="1"/>
</dbReference>
<keyword evidence="3 6" id="KW-0812">Transmembrane</keyword>
<dbReference type="InterPro" id="IPR044035">
    <property type="entry name" value="DUF5698"/>
</dbReference>
<dbReference type="EMBL" id="JBHUFF010000009">
    <property type="protein sequence ID" value="MFD1799256.1"/>
    <property type="molecule type" value="Genomic_DNA"/>
</dbReference>
<dbReference type="Pfam" id="PF10035">
    <property type="entry name" value="DUF2179"/>
    <property type="match status" value="1"/>
</dbReference>
<evidence type="ECO:0000256" key="6">
    <source>
        <dbReference type="HAMAP-Rule" id="MF_01515"/>
    </source>
</evidence>
<dbReference type="HAMAP" id="MF_01515">
    <property type="entry name" value="UPF0316"/>
    <property type="match status" value="1"/>
</dbReference>
<dbReference type="RefSeq" id="WP_058918943.1">
    <property type="nucleotide sequence ID" value="NZ_JBHSQC010000004.1"/>
</dbReference>
<evidence type="ECO:0000256" key="5">
    <source>
        <dbReference type="ARBA" id="ARBA00023136"/>
    </source>
</evidence>
<feature type="domain" description="DUF2179" evidence="7">
    <location>
        <begin position="113"/>
        <end position="165"/>
    </location>
</feature>
<comment type="similarity">
    <text evidence="6">Belongs to the UPF0316 family.</text>
</comment>
<evidence type="ECO:0000259" key="7">
    <source>
        <dbReference type="Pfam" id="PF10035"/>
    </source>
</evidence>
<proteinExistence type="inferred from homology"/>
<feature type="domain" description="DUF5698" evidence="8">
    <location>
        <begin position="23"/>
        <end position="80"/>
    </location>
</feature>
<dbReference type="CDD" id="cd16381">
    <property type="entry name" value="YitT_C_like_1"/>
    <property type="match status" value="1"/>
</dbReference>
<dbReference type="InterPro" id="IPR022930">
    <property type="entry name" value="UPF0316"/>
</dbReference>
<comment type="subcellular location">
    <subcellularLocation>
        <location evidence="1 6">Cell membrane</location>
        <topology evidence="1 6">Multi-pass membrane protein</topology>
    </subcellularLocation>
</comment>
<organism evidence="9 10">
    <name type="scientific">Carnobacterium antarcticum</name>
    <dbReference type="NCBI Taxonomy" id="2126436"/>
    <lineage>
        <taxon>Bacteria</taxon>
        <taxon>Bacillati</taxon>
        <taxon>Bacillota</taxon>
        <taxon>Bacilli</taxon>
        <taxon>Lactobacillales</taxon>
        <taxon>Carnobacteriaceae</taxon>
        <taxon>Carnobacterium</taxon>
    </lineage>
</organism>
<evidence type="ECO:0000256" key="3">
    <source>
        <dbReference type="ARBA" id="ARBA00022692"/>
    </source>
</evidence>
<keyword evidence="4 6" id="KW-1133">Transmembrane helix</keyword>
<feature type="transmembrane region" description="Helical" evidence="6">
    <location>
        <begin position="35"/>
        <end position="56"/>
    </location>
</feature>
<evidence type="ECO:0000256" key="4">
    <source>
        <dbReference type="ARBA" id="ARBA00022989"/>
    </source>
</evidence>
<accession>A0ABW4NNC1</accession>
<comment type="caution">
    <text evidence="9">The sequence shown here is derived from an EMBL/GenBank/DDBJ whole genome shotgun (WGS) entry which is preliminary data.</text>
</comment>
<evidence type="ECO:0000256" key="1">
    <source>
        <dbReference type="ARBA" id="ARBA00004651"/>
    </source>
</evidence>
<dbReference type="Pfam" id="PF18955">
    <property type="entry name" value="DUF5698"/>
    <property type="match status" value="1"/>
</dbReference>
<protein>
    <recommendedName>
        <fullName evidence="6">UPF0316 protein ACFSBK_05195</fullName>
    </recommendedName>
</protein>
<evidence type="ECO:0000256" key="2">
    <source>
        <dbReference type="ARBA" id="ARBA00022475"/>
    </source>
</evidence>
<keyword evidence="5 6" id="KW-0472">Membrane</keyword>
<gene>
    <name evidence="9" type="ORF">ACFSBK_05195</name>
</gene>
<sequence length="194" mass="22021">METNIGFLALIFVINLAYVALNTIRFMLTMKGYRLVAPLVSMVEITIYVVGLGLVLDRLDNFWNIAAYAIGYGVGIAVGIRIEEYLALGYIMVTAIVPDIKSDIPEKLRHLGYGVTTSFAFGREGDRLVLEILTTRKSERKLYKQINEIEPKTFVISYEPKYINGGFWTKKVKKRKIALKKWSEAQNTAESEKE</sequence>
<dbReference type="Proteomes" id="UP001597285">
    <property type="component" value="Unassembled WGS sequence"/>
</dbReference>
<keyword evidence="10" id="KW-1185">Reference proteome</keyword>
<keyword evidence="2 6" id="KW-1003">Cell membrane</keyword>
<dbReference type="PANTHER" id="PTHR40060">
    <property type="entry name" value="UPF0316 PROTEIN YEBE"/>
    <property type="match status" value="1"/>
</dbReference>
<feature type="transmembrane region" description="Helical" evidence="6">
    <location>
        <begin position="6"/>
        <end position="28"/>
    </location>
</feature>
<dbReference type="InterPro" id="IPR019264">
    <property type="entry name" value="DUF2179"/>
</dbReference>
<reference evidence="10" key="1">
    <citation type="journal article" date="2019" name="Int. J. Syst. Evol. Microbiol.">
        <title>The Global Catalogue of Microorganisms (GCM) 10K type strain sequencing project: providing services to taxonomists for standard genome sequencing and annotation.</title>
        <authorList>
            <consortium name="The Broad Institute Genomics Platform"/>
            <consortium name="The Broad Institute Genome Sequencing Center for Infectious Disease"/>
            <person name="Wu L."/>
            <person name="Ma J."/>
        </authorList>
    </citation>
    <scope>NUCLEOTIDE SEQUENCE [LARGE SCALE GENOMIC DNA]</scope>
    <source>
        <strain evidence="10">KCTC 42143</strain>
    </source>
</reference>
<evidence type="ECO:0000313" key="10">
    <source>
        <dbReference type="Proteomes" id="UP001597285"/>
    </source>
</evidence>
<evidence type="ECO:0000313" key="9">
    <source>
        <dbReference type="EMBL" id="MFD1799256.1"/>
    </source>
</evidence>